<evidence type="ECO:0000313" key="3">
    <source>
        <dbReference type="EMBL" id="WFD10937.1"/>
    </source>
</evidence>
<dbReference type="SUPFAM" id="SSF109604">
    <property type="entry name" value="HD-domain/PDEase-like"/>
    <property type="match status" value="1"/>
</dbReference>
<dbReference type="Proteomes" id="UP001222800">
    <property type="component" value="Chromosome"/>
</dbReference>
<dbReference type="InterPro" id="IPR006675">
    <property type="entry name" value="HDIG_dom"/>
</dbReference>
<dbReference type="SMART" id="SM00471">
    <property type="entry name" value="HDc"/>
    <property type="match status" value="1"/>
</dbReference>
<evidence type="ECO:0000259" key="2">
    <source>
        <dbReference type="PROSITE" id="PS51831"/>
    </source>
</evidence>
<dbReference type="Gene3D" id="1.10.3210.10">
    <property type="entry name" value="Hypothetical protein af1432"/>
    <property type="match status" value="1"/>
</dbReference>
<accession>A0ABY8EDE0</accession>
<keyword evidence="4" id="KW-1185">Reference proteome</keyword>
<proteinExistence type="predicted"/>
<protein>
    <submittedName>
        <fullName evidence="3">HD domain-containing protein</fullName>
    </submittedName>
</protein>
<keyword evidence="1" id="KW-0378">Hydrolase</keyword>
<evidence type="ECO:0000256" key="1">
    <source>
        <dbReference type="ARBA" id="ARBA00022801"/>
    </source>
</evidence>
<evidence type="ECO:0000313" key="4">
    <source>
        <dbReference type="Proteomes" id="UP001222800"/>
    </source>
</evidence>
<dbReference type="NCBIfam" id="TIGR00277">
    <property type="entry name" value="HDIG"/>
    <property type="match status" value="1"/>
</dbReference>
<dbReference type="PANTHER" id="PTHR37294">
    <property type="entry name" value="3'-5' EXORIBONUCLEASE YHAM"/>
    <property type="match status" value="1"/>
</dbReference>
<dbReference type="RefSeq" id="WP_277732902.1">
    <property type="nucleotide sequence ID" value="NZ_CP120733.1"/>
</dbReference>
<dbReference type="CDD" id="cd00077">
    <property type="entry name" value="HDc"/>
    <property type="match status" value="1"/>
</dbReference>
<name>A0ABY8EDE0_9FIRM</name>
<dbReference type="PANTHER" id="PTHR37294:SF1">
    <property type="entry name" value="3'-5' EXORIBONUCLEASE YHAM"/>
    <property type="match status" value="1"/>
</dbReference>
<reference evidence="3 4" key="1">
    <citation type="submission" date="2023-03" db="EMBL/GenBank/DDBJ databases">
        <title>Complete genome sequence of Tepidibacter sp. SWIR-1, isolated from a deep-sea hydrothermal vent.</title>
        <authorList>
            <person name="Li X."/>
        </authorList>
    </citation>
    <scope>NUCLEOTIDE SEQUENCE [LARGE SCALE GENOMIC DNA]</scope>
    <source>
        <strain evidence="3 4">SWIR-1</strain>
    </source>
</reference>
<gene>
    <name evidence="3" type="ORF">P4S50_02360</name>
</gene>
<feature type="domain" description="HD" evidence="2">
    <location>
        <begin position="148"/>
        <end position="269"/>
    </location>
</feature>
<organism evidence="3 4">
    <name type="scientific">Tepidibacter hydrothermalis</name>
    <dbReference type="NCBI Taxonomy" id="3036126"/>
    <lineage>
        <taxon>Bacteria</taxon>
        <taxon>Bacillati</taxon>
        <taxon>Bacillota</taxon>
        <taxon>Clostridia</taxon>
        <taxon>Peptostreptococcales</taxon>
        <taxon>Peptostreptococcaceae</taxon>
        <taxon>Tepidibacter</taxon>
    </lineage>
</organism>
<dbReference type="InterPro" id="IPR003607">
    <property type="entry name" value="HD/PDEase_dom"/>
</dbReference>
<dbReference type="InterPro" id="IPR050798">
    <property type="entry name" value="YhaM_exoribonuc/phosphodiest"/>
</dbReference>
<sequence length="298" mass="34487">MKNIFIKDIKDNESFKSSFMILKKLTRKEGKLIAFIGDKTGDVKAYIPDSTDRLQVGDVISVKATKDGTLNVKEFKKETTFNIEDFLPSVERPIENIMDEMNRISEEEFKSDECRALDEYFFNDNKFVEKFKKGIGGLSQHHNYLGGLAEHTLNSMYLAKMMTHRYNCRYKEIAILGAKLHDIGKVEEYKTDGPFSVTMRGDMEGHIVMGVTMLEEAFRCGGDIYSEDFKMRIKSCIIQHHGKLEYGSPKVPKTEEAFIVHYADYVDAMLNKIEQVRKITEPNNWSEYDRRIATKLYM</sequence>
<dbReference type="InterPro" id="IPR006674">
    <property type="entry name" value="HD_domain"/>
</dbReference>
<dbReference type="Pfam" id="PF01966">
    <property type="entry name" value="HD"/>
    <property type="match status" value="1"/>
</dbReference>
<dbReference type="EMBL" id="CP120733">
    <property type="protein sequence ID" value="WFD10937.1"/>
    <property type="molecule type" value="Genomic_DNA"/>
</dbReference>
<dbReference type="PROSITE" id="PS51831">
    <property type="entry name" value="HD"/>
    <property type="match status" value="1"/>
</dbReference>